<dbReference type="GO" id="GO:0005524">
    <property type="term" value="F:ATP binding"/>
    <property type="evidence" value="ECO:0007669"/>
    <property type="project" value="UniProtKB-KW"/>
</dbReference>
<feature type="transmembrane region" description="Helical" evidence="9">
    <location>
        <begin position="1167"/>
        <end position="1186"/>
    </location>
</feature>
<dbReference type="PANTHER" id="PTHR48041:SF119">
    <property type="entry name" value="ROA1P"/>
    <property type="match status" value="1"/>
</dbReference>
<protein>
    <recommendedName>
        <fullName evidence="10">ABC transporter domain-containing protein</fullName>
    </recommendedName>
</protein>
<reference evidence="11" key="1">
    <citation type="submission" date="2021-07" db="EMBL/GenBank/DDBJ databases">
        <title>Draft genome of Mortierella alpina, strain LL118, isolated from an aspen leaf litter sample.</title>
        <authorList>
            <person name="Yang S."/>
            <person name="Vinatzer B.A."/>
        </authorList>
    </citation>
    <scope>NUCLEOTIDE SEQUENCE</scope>
    <source>
        <strain evidence="11">LL118</strain>
    </source>
</reference>
<dbReference type="InterPro" id="IPR003593">
    <property type="entry name" value="AAA+_ATPase"/>
</dbReference>
<evidence type="ECO:0000256" key="9">
    <source>
        <dbReference type="SAM" id="Phobius"/>
    </source>
</evidence>
<comment type="caution">
    <text evidence="11">The sequence shown here is derived from an EMBL/GenBank/DDBJ whole genome shotgun (WGS) entry which is preliminary data.</text>
</comment>
<dbReference type="GO" id="GO:0016020">
    <property type="term" value="C:membrane"/>
    <property type="evidence" value="ECO:0007669"/>
    <property type="project" value="UniProtKB-SubCell"/>
</dbReference>
<organism evidence="11 12">
    <name type="scientific">Mortierella alpina</name>
    <name type="common">Oleaginous fungus</name>
    <name type="synonym">Mortierella renispora</name>
    <dbReference type="NCBI Taxonomy" id="64518"/>
    <lineage>
        <taxon>Eukaryota</taxon>
        <taxon>Fungi</taxon>
        <taxon>Fungi incertae sedis</taxon>
        <taxon>Mucoromycota</taxon>
        <taxon>Mortierellomycotina</taxon>
        <taxon>Mortierellomycetes</taxon>
        <taxon>Mortierellales</taxon>
        <taxon>Mortierellaceae</taxon>
        <taxon>Mortierella</taxon>
    </lineage>
</organism>
<accession>A0A9P8A594</accession>
<dbReference type="SUPFAM" id="SSF52540">
    <property type="entry name" value="P-loop containing nucleoside triphosphate hydrolases"/>
    <property type="match status" value="2"/>
</dbReference>
<dbReference type="InterPro" id="IPR013525">
    <property type="entry name" value="ABC2_TM"/>
</dbReference>
<feature type="region of interest" description="Disordered" evidence="8">
    <location>
        <begin position="46"/>
        <end position="89"/>
    </location>
</feature>
<feature type="transmembrane region" description="Helical" evidence="9">
    <location>
        <begin position="1207"/>
        <end position="1232"/>
    </location>
</feature>
<feature type="transmembrane region" description="Helical" evidence="9">
    <location>
        <begin position="1137"/>
        <end position="1155"/>
    </location>
</feature>
<feature type="compositionally biased region" description="Low complexity" evidence="8">
    <location>
        <begin position="384"/>
        <end position="400"/>
    </location>
</feature>
<dbReference type="PROSITE" id="PS00211">
    <property type="entry name" value="ABC_TRANSPORTER_1"/>
    <property type="match status" value="1"/>
</dbReference>
<feature type="transmembrane region" description="Helical" evidence="9">
    <location>
        <begin position="480"/>
        <end position="502"/>
    </location>
</feature>
<sequence>MDVEKLEPSSPADAGKGIELTLRNLSLSVIPPPTLLTRVARRLHLASSSSRSQSSDDPSGDPATLATLDHDEAHPAGGPASPTKSDRDLRNVGTNIFRNVDLTVKPGQVCIILGGSGSGKTTLLNTIAGRMNGPEVLMSGSIKCNGVKAKKYWNDGSVGYLQQNDFLMPFLTVRETLTYAAHLRLPKVMTAQKKLELVELVLLELGLKECAETRVGDPGGGESGSGGIRGISGGERRRVSAGVQLLTNPKMLLCDEVTSGLDAFSSYEVMKSLTKLAKSSHKTIVISIHQPRSEIFKLLSESDGQMVLLSRGDVVYSGPVRSVLPWIESTGVAACPSGVNPFDYLLDLSMIDFASEAIEKTTAVRRDLLVQTWAERAQSAVMSNSPSDLSTLTSSGGESSKQPASASSFVSLAVDIIPRGAGPSLWSQIRVLTSRGWRNQARDNLVIWGSLGECIVIGVAVGVVFYQLDDSLAGIRSRSSLVYAVGAIQAYLMLMIMIYRLSQDIVVYDRERMDRWYGPVPHIVSSCLYSAPTNVLYPVVFSGIAYYMTGLRTDSLQHFGWWTLVNVCMQFVTFAFAMICSTVVRGFSTASLFGNAIFAFYGLATGFFVVTSSIPVWLRWIKYLAYTSTCYKILASNEFTDNRFGCPYVGADGGWDPVKCAPWDGNAILVGQLDVEVNYFPGPIVHLVYFFLAHLLLVWLALTLNVVNPTTMGSGPTLMDVFINQAARMFSFKKRPAAIVRGSNSAASSKETLELDLETAQKGETRLDVFSKGLERRDPVTIRVAGLGLSVFLSKFDWSFRGILGAIRKEKTEKQLLKEVDVVFPAGELTAILGGSGAGKTSLLNVLLHRTSSSLKMKGAIYFNDTKNPSLRLINGVSSYVRQDDNFLLSHLTVRETLQYAAELRMDNAISKTEKFAKVEDIIDLLGLRDCADVIIGSPAVKGCSGGQRRRVSIGIQLVTEPACLFLDEPTSGLDALTAKAVVLTLKRIAASGRTVVCTIHQPRADIWHVFDNVVLLVTGGCAAYSGRADKVVEYFEDAGHVAPAFTNVPDFILDTASVNLRSTELEESTRKVVNGLVDRFNSNKHDMLALQLPSHSLGELPKVNPQFASLSKAFPILTRRSFVNTFRQKGLYFNRILQPVIVAIIMAIFFSPLGNGPVDVTSRLGLLQQTAPIVFSGMLNNVAMYPFERDIAYREISDGGYSATSFFFSFLVNELPLEIVGSLGVVIFMLVLTKLKTTVLTFFSFWIIMFGYINTGESIGLAFSTFAAHAGFNITVMSAISVFSFMTGFLSLNIPGWLSAVNHVSLFKYGSLIMTRNEFEDKVFDCSPSQISAGACPFPTGEAVLTLLKFQDQDWNLYMGLFVMVVIVYRILAWLALVVKVKSSRW</sequence>
<keyword evidence="7 9" id="KW-0472">Membrane</keyword>
<dbReference type="Pfam" id="PF01061">
    <property type="entry name" value="ABC2_membrane"/>
    <property type="match status" value="2"/>
</dbReference>
<feature type="region of interest" description="Disordered" evidence="8">
    <location>
        <begin position="384"/>
        <end position="403"/>
    </location>
</feature>
<keyword evidence="6 9" id="KW-1133">Transmembrane helix</keyword>
<feature type="transmembrane region" description="Helical" evidence="9">
    <location>
        <begin position="596"/>
        <end position="618"/>
    </location>
</feature>
<keyword evidence="5" id="KW-0067">ATP-binding</keyword>
<dbReference type="Proteomes" id="UP000717515">
    <property type="component" value="Unassembled WGS sequence"/>
</dbReference>
<evidence type="ECO:0000256" key="4">
    <source>
        <dbReference type="ARBA" id="ARBA00022741"/>
    </source>
</evidence>
<dbReference type="Pfam" id="PF19055">
    <property type="entry name" value="ABC2_membrane_7"/>
    <property type="match status" value="1"/>
</dbReference>
<dbReference type="SMART" id="SM00382">
    <property type="entry name" value="AAA"/>
    <property type="match status" value="2"/>
</dbReference>
<feature type="transmembrane region" description="Helical" evidence="9">
    <location>
        <begin position="1267"/>
        <end position="1291"/>
    </location>
</feature>
<evidence type="ECO:0000256" key="2">
    <source>
        <dbReference type="ARBA" id="ARBA00022448"/>
    </source>
</evidence>
<evidence type="ECO:0000313" key="11">
    <source>
        <dbReference type="EMBL" id="KAG9322981.1"/>
    </source>
</evidence>
<dbReference type="InterPro" id="IPR017871">
    <property type="entry name" value="ABC_transporter-like_CS"/>
</dbReference>
<gene>
    <name evidence="11" type="ORF">KVV02_007261</name>
</gene>
<dbReference type="GO" id="GO:0016887">
    <property type="term" value="F:ATP hydrolysis activity"/>
    <property type="evidence" value="ECO:0007669"/>
    <property type="project" value="InterPro"/>
</dbReference>
<dbReference type="InterPro" id="IPR027417">
    <property type="entry name" value="P-loop_NTPase"/>
</dbReference>
<dbReference type="InterPro" id="IPR050352">
    <property type="entry name" value="ABCG_transporters"/>
</dbReference>
<feature type="region of interest" description="Disordered" evidence="8">
    <location>
        <begin position="214"/>
        <end position="233"/>
    </location>
</feature>
<name>A0A9P8A594_MORAP</name>
<dbReference type="PROSITE" id="PS50893">
    <property type="entry name" value="ABC_TRANSPORTER_2"/>
    <property type="match status" value="2"/>
</dbReference>
<keyword evidence="4" id="KW-0547">Nucleotide-binding</keyword>
<evidence type="ECO:0000256" key="8">
    <source>
        <dbReference type="SAM" id="MobiDB-lite"/>
    </source>
</evidence>
<feature type="transmembrane region" description="Helical" evidence="9">
    <location>
        <begin position="687"/>
        <end position="707"/>
    </location>
</feature>
<evidence type="ECO:0000256" key="7">
    <source>
        <dbReference type="ARBA" id="ARBA00023136"/>
    </source>
</evidence>
<feature type="compositionally biased region" description="Gly residues" evidence="8">
    <location>
        <begin position="217"/>
        <end position="233"/>
    </location>
</feature>
<keyword evidence="2" id="KW-0813">Transport</keyword>
<comment type="subcellular location">
    <subcellularLocation>
        <location evidence="1">Membrane</location>
        <topology evidence="1">Multi-pass membrane protein</topology>
    </subcellularLocation>
</comment>
<proteinExistence type="predicted"/>
<feature type="transmembrane region" description="Helical" evidence="9">
    <location>
        <begin position="559"/>
        <end position="584"/>
    </location>
</feature>
<evidence type="ECO:0000256" key="1">
    <source>
        <dbReference type="ARBA" id="ARBA00004141"/>
    </source>
</evidence>
<evidence type="ECO:0000256" key="3">
    <source>
        <dbReference type="ARBA" id="ARBA00022692"/>
    </source>
</evidence>
<evidence type="ECO:0000313" key="12">
    <source>
        <dbReference type="Proteomes" id="UP000717515"/>
    </source>
</evidence>
<feature type="transmembrane region" description="Helical" evidence="9">
    <location>
        <begin position="523"/>
        <end position="547"/>
    </location>
</feature>
<dbReference type="InterPro" id="IPR003439">
    <property type="entry name" value="ABC_transporter-like_ATP-bd"/>
</dbReference>
<dbReference type="Gene3D" id="3.40.50.300">
    <property type="entry name" value="P-loop containing nucleotide triphosphate hydrolases"/>
    <property type="match status" value="2"/>
</dbReference>
<dbReference type="InterPro" id="IPR043926">
    <property type="entry name" value="ABCG_dom"/>
</dbReference>
<feature type="transmembrane region" description="Helical" evidence="9">
    <location>
        <begin position="1358"/>
        <end position="1380"/>
    </location>
</feature>
<evidence type="ECO:0000256" key="6">
    <source>
        <dbReference type="ARBA" id="ARBA00022989"/>
    </source>
</evidence>
<dbReference type="GO" id="GO:0140359">
    <property type="term" value="F:ABC-type transporter activity"/>
    <property type="evidence" value="ECO:0007669"/>
    <property type="project" value="InterPro"/>
</dbReference>
<dbReference type="PANTHER" id="PTHR48041">
    <property type="entry name" value="ABC TRANSPORTER G FAMILY MEMBER 28"/>
    <property type="match status" value="1"/>
</dbReference>
<feature type="transmembrane region" description="Helical" evidence="9">
    <location>
        <begin position="445"/>
        <end position="468"/>
    </location>
</feature>
<feature type="domain" description="ABC transporter" evidence="10">
    <location>
        <begin position="68"/>
        <end position="336"/>
    </location>
</feature>
<evidence type="ECO:0000259" key="10">
    <source>
        <dbReference type="PROSITE" id="PS50893"/>
    </source>
</evidence>
<evidence type="ECO:0000256" key="5">
    <source>
        <dbReference type="ARBA" id="ARBA00022840"/>
    </source>
</evidence>
<feature type="compositionally biased region" description="Low complexity" evidence="8">
    <location>
        <begin position="47"/>
        <end position="61"/>
    </location>
</feature>
<feature type="domain" description="ABC transporter" evidence="10">
    <location>
        <begin position="793"/>
        <end position="1045"/>
    </location>
</feature>
<dbReference type="EMBL" id="JAIFTL010000121">
    <property type="protein sequence ID" value="KAG9322981.1"/>
    <property type="molecule type" value="Genomic_DNA"/>
</dbReference>
<keyword evidence="3 9" id="KW-0812">Transmembrane</keyword>
<dbReference type="Pfam" id="PF00005">
    <property type="entry name" value="ABC_tran"/>
    <property type="match status" value="2"/>
</dbReference>